<dbReference type="Gene3D" id="1.10.10.10">
    <property type="entry name" value="Winged helix-like DNA-binding domain superfamily/Winged helix DNA-binding domain"/>
    <property type="match status" value="1"/>
</dbReference>
<dbReference type="InterPro" id="IPR050950">
    <property type="entry name" value="HTH-type_LysR_regulators"/>
</dbReference>
<evidence type="ECO:0000313" key="6">
    <source>
        <dbReference type="EMBL" id="AWK73955.1"/>
    </source>
</evidence>
<comment type="similarity">
    <text evidence="1">Belongs to the LysR transcriptional regulatory family.</text>
</comment>
<dbReference type="InterPro" id="IPR036390">
    <property type="entry name" value="WH_DNA-bd_sf"/>
</dbReference>
<dbReference type="SUPFAM" id="SSF53850">
    <property type="entry name" value="Periplasmic binding protein-like II"/>
    <property type="match status" value="1"/>
</dbReference>
<dbReference type="InterPro" id="IPR036388">
    <property type="entry name" value="WH-like_DNA-bd_sf"/>
</dbReference>
<keyword evidence="4" id="KW-0804">Transcription</keyword>
<dbReference type="AlphaFoldDB" id="A0A2S2BZ96"/>
<evidence type="ECO:0000256" key="2">
    <source>
        <dbReference type="ARBA" id="ARBA00023015"/>
    </source>
</evidence>
<dbReference type="Pfam" id="PF00126">
    <property type="entry name" value="HTH_1"/>
    <property type="match status" value="1"/>
</dbReference>
<protein>
    <recommendedName>
        <fullName evidence="5">HTH lysR-type domain-containing protein</fullName>
    </recommendedName>
</protein>
<dbReference type="RefSeq" id="WP_109332452.1">
    <property type="nucleotide sequence ID" value="NZ_CP021354.1"/>
</dbReference>
<reference evidence="6 7" key="1">
    <citation type="submission" date="2017-05" db="EMBL/GenBank/DDBJ databases">
        <title>Isolation of Rhodococcus sp. S2-17 biodegrading of BP-3.</title>
        <authorList>
            <person name="Lee Y."/>
            <person name="Kim K.H."/>
            <person name="Chun B.H."/>
            <person name="Jung H.S."/>
            <person name="Jeon C.O."/>
        </authorList>
    </citation>
    <scope>NUCLEOTIDE SEQUENCE [LARGE SCALE GENOMIC DNA]</scope>
    <source>
        <strain evidence="6 7">S2-17</strain>
    </source>
</reference>
<keyword evidence="7" id="KW-1185">Reference proteome</keyword>
<evidence type="ECO:0000256" key="3">
    <source>
        <dbReference type="ARBA" id="ARBA00023125"/>
    </source>
</evidence>
<keyword evidence="3" id="KW-0238">DNA-binding</keyword>
<dbReference type="PROSITE" id="PS50931">
    <property type="entry name" value="HTH_LYSR"/>
    <property type="match status" value="1"/>
</dbReference>
<dbReference type="GO" id="GO:0003677">
    <property type="term" value="F:DNA binding"/>
    <property type="evidence" value="ECO:0007669"/>
    <property type="project" value="UniProtKB-KW"/>
</dbReference>
<dbReference type="GO" id="GO:0003700">
    <property type="term" value="F:DNA-binding transcription factor activity"/>
    <property type="evidence" value="ECO:0007669"/>
    <property type="project" value="InterPro"/>
</dbReference>
<dbReference type="GO" id="GO:0005829">
    <property type="term" value="C:cytosol"/>
    <property type="evidence" value="ECO:0007669"/>
    <property type="project" value="TreeGrafter"/>
</dbReference>
<dbReference type="Proteomes" id="UP000245711">
    <property type="component" value="Chromosome"/>
</dbReference>
<keyword evidence="2" id="KW-0805">Transcription regulation</keyword>
<feature type="domain" description="HTH lysR-type" evidence="5">
    <location>
        <begin position="5"/>
        <end position="63"/>
    </location>
</feature>
<dbReference type="SUPFAM" id="SSF46785">
    <property type="entry name" value="Winged helix' DNA-binding domain"/>
    <property type="match status" value="1"/>
</dbReference>
<dbReference type="Pfam" id="PF03466">
    <property type="entry name" value="LysR_substrate"/>
    <property type="match status" value="1"/>
</dbReference>
<proteinExistence type="inferred from homology"/>
<dbReference type="Gene3D" id="3.40.190.10">
    <property type="entry name" value="Periplasmic binding protein-like II"/>
    <property type="match status" value="2"/>
</dbReference>
<dbReference type="KEGG" id="roz:CBI38_22725"/>
<evidence type="ECO:0000256" key="4">
    <source>
        <dbReference type="ARBA" id="ARBA00023163"/>
    </source>
</evidence>
<evidence type="ECO:0000259" key="5">
    <source>
        <dbReference type="PROSITE" id="PS50931"/>
    </source>
</evidence>
<evidence type="ECO:0000256" key="1">
    <source>
        <dbReference type="ARBA" id="ARBA00009437"/>
    </source>
</evidence>
<dbReference type="PRINTS" id="PR00039">
    <property type="entry name" value="HTHLYSR"/>
</dbReference>
<dbReference type="EMBL" id="CP021354">
    <property type="protein sequence ID" value="AWK73955.1"/>
    <property type="molecule type" value="Genomic_DNA"/>
</dbReference>
<dbReference type="InterPro" id="IPR000847">
    <property type="entry name" value="LysR_HTH_N"/>
</dbReference>
<dbReference type="PANTHER" id="PTHR30419">
    <property type="entry name" value="HTH-TYPE TRANSCRIPTIONAL REGULATOR YBHD"/>
    <property type="match status" value="1"/>
</dbReference>
<gene>
    <name evidence="6" type="ORF">CBI38_22725</name>
</gene>
<evidence type="ECO:0000313" key="7">
    <source>
        <dbReference type="Proteomes" id="UP000245711"/>
    </source>
</evidence>
<dbReference type="InterPro" id="IPR005119">
    <property type="entry name" value="LysR_subst-bd"/>
</dbReference>
<name>A0A2S2BZ96_9NOCA</name>
<organism evidence="6 7">
    <name type="scientific">Rhodococcus oxybenzonivorans</name>
    <dbReference type="NCBI Taxonomy" id="1990687"/>
    <lineage>
        <taxon>Bacteria</taxon>
        <taxon>Bacillati</taxon>
        <taxon>Actinomycetota</taxon>
        <taxon>Actinomycetes</taxon>
        <taxon>Mycobacteriales</taxon>
        <taxon>Nocardiaceae</taxon>
        <taxon>Rhodococcus</taxon>
    </lineage>
</organism>
<sequence>MSSDFTLRQIEYFEAAARLGSITAAAQACHASQAAVSLAVADLEKNLAVQLLVRRKAKGVVLTDAGARVLSDARRVLEAAGELRRDAHSLSSTLHGTLTVGCYVTLAPFVIPPVLDEFAARHPSLTVTVIEGAGEEMRDALVEGRCEVAFLYADDSNAPLTTTTVKTTTPYVILSAEHPLAHQEAISLSDVADLPLIMFDAPSARNAAQMLRSEGLSPNIRHVTPNIELVRCLVARGLGYSILVQKWPVDVSYEGKPLVALPIRDSTDVRRVVLAWPEAVKLTRRAATLIEAAKDLF</sequence>
<accession>A0A2S2BZ96</accession>
<dbReference type="FunFam" id="1.10.10.10:FF:000001">
    <property type="entry name" value="LysR family transcriptional regulator"/>
    <property type="match status" value="1"/>
</dbReference>
<dbReference type="OrthoDB" id="3461141at2"/>